<comment type="caution">
    <text evidence="3">The sequence shown here is derived from an EMBL/GenBank/DDBJ whole genome shotgun (WGS) entry which is preliminary data.</text>
</comment>
<proteinExistence type="predicted"/>
<reference evidence="3 4" key="1">
    <citation type="submission" date="2019-04" db="EMBL/GenBank/DDBJ databases">
        <title>Pedobacter sp. RP-3-22 sp. nov., isolated from Arctic soil.</title>
        <authorList>
            <person name="Dahal R.H."/>
            <person name="Kim D.-U."/>
        </authorList>
    </citation>
    <scope>NUCLEOTIDE SEQUENCE [LARGE SCALE GENOMIC DNA]</scope>
    <source>
        <strain evidence="3 4">RP-3-22</strain>
    </source>
</reference>
<dbReference type="InterPro" id="IPR011990">
    <property type="entry name" value="TPR-like_helical_dom_sf"/>
</dbReference>
<dbReference type="SUPFAM" id="SSF48452">
    <property type="entry name" value="TPR-like"/>
    <property type="match status" value="1"/>
</dbReference>
<keyword evidence="2" id="KW-0472">Membrane</keyword>
<keyword evidence="1" id="KW-0175">Coiled coil</keyword>
<dbReference type="EMBL" id="SWBR01000003">
    <property type="protein sequence ID" value="TKC08238.1"/>
    <property type="molecule type" value="Genomic_DNA"/>
</dbReference>
<protein>
    <recommendedName>
        <fullName evidence="5">Tetratricopeptide repeat protein</fullName>
    </recommendedName>
</protein>
<keyword evidence="4" id="KW-1185">Reference proteome</keyword>
<keyword evidence="2" id="KW-0812">Transmembrane</keyword>
<gene>
    <name evidence="3" type="ORF">FA048_13860</name>
</gene>
<feature type="transmembrane region" description="Helical" evidence="2">
    <location>
        <begin position="90"/>
        <end position="108"/>
    </location>
</feature>
<dbReference type="OrthoDB" id="1091348at2"/>
<evidence type="ECO:0000313" key="3">
    <source>
        <dbReference type="EMBL" id="TKC08238.1"/>
    </source>
</evidence>
<accession>A0A4U1CNQ0</accession>
<evidence type="ECO:0000256" key="2">
    <source>
        <dbReference type="SAM" id="Phobius"/>
    </source>
</evidence>
<evidence type="ECO:0000256" key="1">
    <source>
        <dbReference type="SAM" id="Coils"/>
    </source>
</evidence>
<keyword evidence="2" id="KW-1133">Transmembrane helix</keyword>
<feature type="coiled-coil region" evidence="1">
    <location>
        <begin position="33"/>
        <end position="60"/>
    </location>
</feature>
<evidence type="ECO:0008006" key="5">
    <source>
        <dbReference type="Google" id="ProtNLM"/>
    </source>
</evidence>
<name>A0A4U1CNQ0_9SPHI</name>
<sequence length="243" mass="27974">MMAEDKILLVARYSEGDMDENEIANFKTQLQDDVELQQNLKEYQNIHQSLKMQLANDESDQRFKQHLNTLGRQHFSEEVKVISFRPYKKWLPAVAAILVVGLLLWAPWNSSLYSNYADNGQMLITERGAAQQTNLDVAASFYNDKDYVAAEKLLEREYLANLQNEMVGYYYGIALIETHQEEVARTVLTKIYIGESAFKYDAAYYIALSYLKEDKNTDCIAWLKKIPPGTGRYAKATELLTKL</sequence>
<evidence type="ECO:0000313" key="4">
    <source>
        <dbReference type="Proteomes" id="UP000309488"/>
    </source>
</evidence>
<dbReference type="Proteomes" id="UP000309488">
    <property type="component" value="Unassembled WGS sequence"/>
</dbReference>
<dbReference type="RefSeq" id="WP_136842058.1">
    <property type="nucleotide sequence ID" value="NZ_SWBR01000003.1"/>
</dbReference>
<dbReference type="AlphaFoldDB" id="A0A4U1CNQ0"/>
<organism evidence="3 4">
    <name type="scientific">Pedobacter polaris</name>
    <dbReference type="NCBI Taxonomy" id="2571273"/>
    <lineage>
        <taxon>Bacteria</taxon>
        <taxon>Pseudomonadati</taxon>
        <taxon>Bacteroidota</taxon>
        <taxon>Sphingobacteriia</taxon>
        <taxon>Sphingobacteriales</taxon>
        <taxon>Sphingobacteriaceae</taxon>
        <taxon>Pedobacter</taxon>
    </lineage>
</organism>